<keyword evidence="1" id="KW-0808">Transferase</keyword>
<organism evidence="1 2">
    <name type="scientific">Aliidongia dinghuensis</name>
    <dbReference type="NCBI Taxonomy" id="1867774"/>
    <lineage>
        <taxon>Bacteria</taxon>
        <taxon>Pseudomonadati</taxon>
        <taxon>Pseudomonadota</taxon>
        <taxon>Alphaproteobacteria</taxon>
        <taxon>Rhodospirillales</taxon>
        <taxon>Dongiaceae</taxon>
        <taxon>Aliidongia</taxon>
    </lineage>
</organism>
<dbReference type="GO" id="GO:0016740">
    <property type="term" value="F:transferase activity"/>
    <property type="evidence" value="ECO:0007669"/>
    <property type="project" value="UniProtKB-KW"/>
</dbReference>
<dbReference type="Gene3D" id="3.40.50.2000">
    <property type="entry name" value="Glycogen Phosphorylase B"/>
    <property type="match status" value="1"/>
</dbReference>
<reference evidence="1" key="1">
    <citation type="journal article" date="2014" name="Int. J. Syst. Evol. Microbiol.">
        <title>Complete genome sequence of Corynebacterium casei LMG S-19264T (=DSM 44701T), isolated from a smear-ripened cheese.</title>
        <authorList>
            <consortium name="US DOE Joint Genome Institute (JGI-PGF)"/>
            <person name="Walter F."/>
            <person name="Albersmeier A."/>
            <person name="Kalinowski J."/>
            <person name="Ruckert C."/>
        </authorList>
    </citation>
    <scope>NUCLEOTIDE SEQUENCE</scope>
    <source>
        <strain evidence="1">CGMCC 1.15725</strain>
    </source>
</reference>
<keyword evidence="2" id="KW-1185">Reference proteome</keyword>
<dbReference type="Proteomes" id="UP000646365">
    <property type="component" value="Unassembled WGS sequence"/>
</dbReference>
<name>A0A8J2Z023_9PROT</name>
<evidence type="ECO:0000313" key="1">
    <source>
        <dbReference type="EMBL" id="GGF40237.1"/>
    </source>
</evidence>
<gene>
    <name evidence="1" type="ORF">GCM10011611_53310</name>
</gene>
<protein>
    <submittedName>
        <fullName evidence="1">Glycosyl transferase</fullName>
    </submittedName>
</protein>
<dbReference type="CDD" id="cd03801">
    <property type="entry name" value="GT4_PimA-like"/>
    <property type="match status" value="1"/>
</dbReference>
<dbReference type="Pfam" id="PF13692">
    <property type="entry name" value="Glyco_trans_1_4"/>
    <property type="match status" value="1"/>
</dbReference>
<dbReference type="SUPFAM" id="SSF53756">
    <property type="entry name" value="UDP-Glycosyltransferase/glycogen phosphorylase"/>
    <property type="match status" value="1"/>
</dbReference>
<sequence>MLYTLTSILAPRPVQGAVGGVPVTVAGLMRSTTGIGEGARMCLAALEALGIPAESLDFSERLNLADMPGDPTPPPVHRADPGGSMIVHINAPYLPLALLAMGRAATRRKRMIGYWSWELPRIPDSWRVGFPFVNEIWVPSSFTADAIRAEVDLPVHVVPHPMLPVPPQTFDWRQKFGIGADELVVGTFFHMGSSFARKNPLAAIEAFRRAFGREKAHLIIKMNDGSLAPDLRAAVLEATGGYPNIHLIEQKLTDQEMSDLLCSVDVLLSMHRTEGFGLPLARAMQLGKLVVATGWSGNLDFMTRENSMLVDYSLIPATDPQRKYDYNDMNWANPSVEHAAHCLRQAAEVPGLRQSLGTQAERDIARQFGRDAWPGARQLNRLGAQHRTV</sequence>
<evidence type="ECO:0000313" key="2">
    <source>
        <dbReference type="Proteomes" id="UP000646365"/>
    </source>
</evidence>
<dbReference type="EMBL" id="BMJQ01000016">
    <property type="protein sequence ID" value="GGF40237.1"/>
    <property type="molecule type" value="Genomic_DNA"/>
</dbReference>
<accession>A0A8J2Z023</accession>
<reference evidence="1" key="2">
    <citation type="submission" date="2020-09" db="EMBL/GenBank/DDBJ databases">
        <authorList>
            <person name="Sun Q."/>
            <person name="Zhou Y."/>
        </authorList>
    </citation>
    <scope>NUCLEOTIDE SEQUENCE</scope>
    <source>
        <strain evidence="1">CGMCC 1.15725</strain>
    </source>
</reference>
<dbReference type="PANTHER" id="PTHR46656:SF3">
    <property type="entry name" value="PUTATIVE-RELATED"/>
    <property type="match status" value="1"/>
</dbReference>
<dbReference type="AlphaFoldDB" id="A0A8J2Z023"/>
<proteinExistence type="predicted"/>
<comment type="caution">
    <text evidence="1">The sequence shown here is derived from an EMBL/GenBank/DDBJ whole genome shotgun (WGS) entry which is preliminary data.</text>
</comment>
<dbReference type="PANTHER" id="PTHR46656">
    <property type="entry name" value="PUTATIVE-RELATED"/>
    <property type="match status" value="1"/>
</dbReference>